<dbReference type="AlphaFoldDB" id="A0A1M5U3U6"/>
<proteinExistence type="predicted"/>
<feature type="region of interest" description="Disordered" evidence="1">
    <location>
        <begin position="1"/>
        <end position="21"/>
    </location>
</feature>
<name>A0A1M5U3U6_9BACT</name>
<accession>A0A1M5U3U6</accession>
<dbReference type="PROSITE" id="PS51257">
    <property type="entry name" value="PROKAR_LIPOPROTEIN"/>
    <property type="match status" value="1"/>
</dbReference>
<organism evidence="2 3">
    <name type="scientific">Chryseolinea serpens</name>
    <dbReference type="NCBI Taxonomy" id="947013"/>
    <lineage>
        <taxon>Bacteria</taxon>
        <taxon>Pseudomonadati</taxon>
        <taxon>Bacteroidota</taxon>
        <taxon>Cytophagia</taxon>
        <taxon>Cytophagales</taxon>
        <taxon>Fulvivirgaceae</taxon>
        <taxon>Chryseolinea</taxon>
    </lineage>
</organism>
<dbReference type="EMBL" id="FQWQ01000003">
    <property type="protein sequence ID" value="SHH57363.1"/>
    <property type="molecule type" value="Genomic_DNA"/>
</dbReference>
<protein>
    <submittedName>
        <fullName evidence="2">Uncharacterized protein</fullName>
    </submittedName>
</protein>
<reference evidence="2 3" key="1">
    <citation type="submission" date="2016-11" db="EMBL/GenBank/DDBJ databases">
        <authorList>
            <person name="Jaros S."/>
            <person name="Januszkiewicz K."/>
            <person name="Wedrychowicz H."/>
        </authorList>
    </citation>
    <scope>NUCLEOTIDE SEQUENCE [LARGE SCALE GENOMIC DNA]</scope>
    <source>
        <strain evidence="2 3">DSM 24574</strain>
    </source>
</reference>
<dbReference type="RefSeq" id="WP_178377170.1">
    <property type="nucleotide sequence ID" value="NZ_FQWQ01000003.1"/>
</dbReference>
<keyword evidence="3" id="KW-1185">Reference proteome</keyword>
<gene>
    <name evidence="2" type="ORF">SAMN04488109_4429</name>
</gene>
<evidence type="ECO:0000313" key="3">
    <source>
        <dbReference type="Proteomes" id="UP000184212"/>
    </source>
</evidence>
<dbReference type="Proteomes" id="UP000184212">
    <property type="component" value="Unassembled WGS sequence"/>
</dbReference>
<evidence type="ECO:0000313" key="2">
    <source>
        <dbReference type="EMBL" id="SHH57363.1"/>
    </source>
</evidence>
<sequence length="58" mass="6498">MRQIIGNDPQHGNGNDDEGPASFALASACFEDIIQDNRRNAAMHNGRRTQRKTYHTTV</sequence>
<evidence type="ECO:0000256" key="1">
    <source>
        <dbReference type="SAM" id="MobiDB-lite"/>
    </source>
</evidence>